<dbReference type="Pfam" id="PF22215">
    <property type="entry name" value="MLKL_N"/>
    <property type="match status" value="1"/>
</dbReference>
<protein>
    <submittedName>
        <fullName evidence="4">Mixed lineage kinase domain-like</fullName>
    </submittedName>
</protein>
<dbReference type="GO" id="GO:0004672">
    <property type="term" value="F:protein kinase activity"/>
    <property type="evidence" value="ECO:0007669"/>
    <property type="project" value="InterPro"/>
</dbReference>
<evidence type="ECO:0000256" key="1">
    <source>
        <dbReference type="ARBA" id="ARBA00022741"/>
    </source>
</evidence>
<evidence type="ECO:0000256" key="2">
    <source>
        <dbReference type="ARBA" id="ARBA00022840"/>
    </source>
</evidence>
<evidence type="ECO:0000313" key="5">
    <source>
        <dbReference type="Proteomes" id="UP000694381"/>
    </source>
</evidence>
<dbReference type="GO" id="GO:0007166">
    <property type="term" value="P:cell surface receptor signaling pathway"/>
    <property type="evidence" value="ECO:0007669"/>
    <property type="project" value="InterPro"/>
</dbReference>
<accession>A0A8C6RI54</accession>
<dbReference type="InterPro" id="IPR051681">
    <property type="entry name" value="Ser/Thr_Kinases-Pseudokinases"/>
</dbReference>
<evidence type="ECO:0000313" key="4">
    <source>
        <dbReference type="Ensembl" id="ENSNGAP00000018546.1"/>
    </source>
</evidence>
<feature type="domain" description="Protein kinase" evidence="3">
    <location>
        <begin position="42"/>
        <end position="367"/>
    </location>
</feature>
<dbReference type="PROSITE" id="PS50011">
    <property type="entry name" value="PROTEIN_KINASE_DOM"/>
    <property type="match status" value="1"/>
</dbReference>
<dbReference type="Gene3D" id="1.10.510.10">
    <property type="entry name" value="Transferase(Phosphotransferase) domain 1"/>
    <property type="match status" value="1"/>
</dbReference>
<keyword evidence="2" id="KW-0067">ATP-binding</keyword>
<sequence>MDKLGQIISLGQLIYTQCEEMRYCRRQCQRLGKRVHGLLQPLQGLQDQGKNLSADVMASLDHFEAVLKEAKRQIEKFNNKSSIWKFITAGNDKVAFREVNGSLACDFNLALVFLNIHCPFSCRYEHMHALLMGLKISVKEIQDTLNQCLLKPKQEIPQDQIKEIKKEHLAGSPWIFLKENELSTLYRGEYHRSPVTIKVFNKLQAPNIGLHHSEIPQLHRNISSSSFLVAGGYQVKFAGFELSKTQTSISQEAKGSKAERVSSTVYVSPQRMKNVYQKYDIKTEIYSFGIVLWEIATGKIPFEGCDSKKIYELVAEDQKQEPVGEDCPSLLRGIIDECRAYEPSARPSVDGRVLSGLCTETQTKEFMDKKL</sequence>
<dbReference type="Proteomes" id="UP000694381">
    <property type="component" value="Unassembled WGS sequence"/>
</dbReference>
<dbReference type="GO" id="GO:0097527">
    <property type="term" value="P:necroptotic signaling pathway"/>
    <property type="evidence" value="ECO:0007669"/>
    <property type="project" value="TreeGrafter"/>
</dbReference>
<dbReference type="PANTHER" id="PTHR44329:SF298">
    <property type="entry name" value="MIXED LINEAGE KINASE DOMAIN-LIKE PROTEIN"/>
    <property type="match status" value="1"/>
</dbReference>
<dbReference type="InterPro" id="IPR011009">
    <property type="entry name" value="Kinase-like_dom_sf"/>
</dbReference>
<dbReference type="InterPro" id="IPR000719">
    <property type="entry name" value="Prot_kinase_dom"/>
</dbReference>
<dbReference type="Ensembl" id="ENSNGAT00000024196.1">
    <property type="protein sequence ID" value="ENSNGAP00000018546.1"/>
    <property type="gene ID" value="ENSNGAG00000018636.1"/>
</dbReference>
<dbReference type="AlphaFoldDB" id="A0A8C6RI54"/>
<keyword evidence="1" id="KW-0547">Nucleotide-binding</keyword>
<proteinExistence type="predicted"/>
<dbReference type="InterPro" id="IPR036537">
    <property type="entry name" value="Adaptor_Cbl_N_dom_sf"/>
</dbReference>
<dbReference type="InterPro" id="IPR001245">
    <property type="entry name" value="Ser-Thr/Tyr_kinase_cat_dom"/>
</dbReference>
<reference evidence="4" key="1">
    <citation type="submission" date="2025-08" db="UniProtKB">
        <authorList>
            <consortium name="Ensembl"/>
        </authorList>
    </citation>
    <scope>IDENTIFICATION</scope>
</reference>
<organism evidence="4 5">
    <name type="scientific">Nannospalax galili</name>
    <name type="common">Northern Israeli blind subterranean mole rat</name>
    <name type="synonym">Spalax galili</name>
    <dbReference type="NCBI Taxonomy" id="1026970"/>
    <lineage>
        <taxon>Eukaryota</taxon>
        <taxon>Metazoa</taxon>
        <taxon>Chordata</taxon>
        <taxon>Craniata</taxon>
        <taxon>Vertebrata</taxon>
        <taxon>Euteleostomi</taxon>
        <taxon>Mammalia</taxon>
        <taxon>Eutheria</taxon>
        <taxon>Euarchontoglires</taxon>
        <taxon>Glires</taxon>
        <taxon>Rodentia</taxon>
        <taxon>Myomorpha</taxon>
        <taxon>Muroidea</taxon>
        <taxon>Spalacidae</taxon>
        <taxon>Spalacinae</taxon>
        <taxon>Nannospalax</taxon>
    </lineage>
</organism>
<dbReference type="Pfam" id="PF07714">
    <property type="entry name" value="PK_Tyr_Ser-Thr"/>
    <property type="match status" value="1"/>
</dbReference>
<keyword evidence="5" id="KW-1185">Reference proteome</keyword>
<dbReference type="InterPro" id="IPR054000">
    <property type="entry name" value="MLKL_N"/>
</dbReference>
<evidence type="ECO:0000259" key="3">
    <source>
        <dbReference type="PROSITE" id="PS50011"/>
    </source>
</evidence>
<dbReference type="GO" id="GO:0005524">
    <property type="term" value="F:ATP binding"/>
    <property type="evidence" value="ECO:0007669"/>
    <property type="project" value="UniProtKB-KW"/>
</dbReference>
<name>A0A8C6RI54_NANGA</name>
<dbReference type="PANTHER" id="PTHR44329">
    <property type="entry name" value="SERINE/THREONINE-PROTEIN KINASE TNNI3K-RELATED"/>
    <property type="match status" value="1"/>
</dbReference>
<dbReference type="SUPFAM" id="SSF56112">
    <property type="entry name" value="Protein kinase-like (PK-like)"/>
    <property type="match status" value="1"/>
</dbReference>
<reference evidence="4" key="2">
    <citation type="submission" date="2025-09" db="UniProtKB">
        <authorList>
            <consortium name="Ensembl"/>
        </authorList>
    </citation>
    <scope>IDENTIFICATION</scope>
</reference>
<dbReference type="InterPro" id="IPR059179">
    <property type="entry name" value="MLKL-like_MCAfunc"/>
</dbReference>
<dbReference type="Gene3D" id="1.20.930.20">
    <property type="entry name" value="Adaptor protein Cbl, N-terminal domain"/>
    <property type="match status" value="1"/>
</dbReference>
<dbReference type="CDD" id="cd21037">
    <property type="entry name" value="MLKL_NTD"/>
    <property type="match status" value="1"/>
</dbReference>
<dbReference type="GeneTree" id="ENSGT00390000016453"/>